<feature type="transmembrane region" description="Helical" evidence="1">
    <location>
        <begin position="516"/>
        <end position="534"/>
    </location>
</feature>
<dbReference type="EMBL" id="PGCL01000003">
    <property type="protein sequence ID" value="TAJ43926.1"/>
    <property type="molecule type" value="Genomic_DNA"/>
</dbReference>
<keyword evidence="1" id="KW-0472">Membrane</keyword>
<evidence type="ECO:0000313" key="2">
    <source>
        <dbReference type="EMBL" id="TAJ43926.1"/>
    </source>
</evidence>
<keyword evidence="1" id="KW-0812">Transmembrane</keyword>
<comment type="caution">
    <text evidence="2">The sequence shown here is derived from an EMBL/GenBank/DDBJ whole genome shotgun (WGS) entry which is preliminary data.</text>
</comment>
<reference evidence="2 3" key="1">
    <citation type="submission" date="2017-11" db="EMBL/GenBank/DDBJ databases">
        <title>Isolation and Characterization of Methanofollis Species from Methane Seep Offshore SW Taiwan.</title>
        <authorList>
            <person name="Teng N.-H."/>
            <person name="Lai M.-C."/>
            <person name="Chen S.-C."/>
        </authorList>
    </citation>
    <scope>NUCLEOTIDE SEQUENCE [LARGE SCALE GENOMIC DNA]</scope>
    <source>
        <strain evidence="2 3">FWC-SCC2</strain>
    </source>
</reference>
<keyword evidence="1" id="KW-1133">Transmembrane helix</keyword>
<accession>A0A483CWC0</accession>
<evidence type="ECO:0000256" key="1">
    <source>
        <dbReference type="SAM" id="Phobius"/>
    </source>
</evidence>
<keyword evidence="3" id="KW-1185">Reference proteome</keyword>
<dbReference type="Proteomes" id="UP000292580">
    <property type="component" value="Unassembled WGS sequence"/>
</dbReference>
<protein>
    <submittedName>
        <fullName evidence="2">Uncharacterized protein</fullName>
    </submittedName>
</protein>
<gene>
    <name evidence="2" type="ORF">CUJ86_07670</name>
</gene>
<proteinExistence type="predicted"/>
<sequence>MLLFVLFLGMTAIVSATSPVVTVSSDQTFSYKGVEVSTIAVIDLLDPSITDVELSATGEDSLKSILGPSIRYIIRDYPTRTINLDGATISVNEVGDVDWSGMNTYHVYTSPVIPTIMADVPGESGNIMLIRCPHSMDSSNLMDLNGLMAATDSLYMYTDDGIIHIDPQTNTYTLWGGFDPGDYNPDDFGATLAATEVDLDAFVGDASLGEMMGTVYPQTLPEAGEYVCYIMRYEPETSTIVILGMAPVIIMDGDRSLTWNGSTDPGTWDEGDAMLGFEGGNNLVACAYLIVKENAVFDCVMSINEDNLAALKDHPMPTVSCLIDFLKQQVPGHTYAESPIIISLIVDGEEQTPGDLNSMIPISTGYGVAGADTGNEVVVPASVLGGLNDGTYLVILLGVGASGDVVALDQAVVGIGSTTVIDDEQSATVANEGGDDPYWSRIGGGEKGLITIDDGASLAEIEGSDSSDENGAGTVTATGAASVRDINGGTEAAAAAGAAPADTVIPSDAGGSSSAAVGYTLVGLIVLGAAGLTLNRYRFR</sequence>
<organism evidence="2 3">
    <name type="scientific">Methanofollis fontis</name>
    <dbReference type="NCBI Taxonomy" id="2052832"/>
    <lineage>
        <taxon>Archaea</taxon>
        <taxon>Methanobacteriati</taxon>
        <taxon>Methanobacteriota</taxon>
        <taxon>Stenosarchaea group</taxon>
        <taxon>Methanomicrobia</taxon>
        <taxon>Methanomicrobiales</taxon>
        <taxon>Methanomicrobiaceae</taxon>
        <taxon>Methanofollis</taxon>
    </lineage>
</organism>
<evidence type="ECO:0000313" key="3">
    <source>
        <dbReference type="Proteomes" id="UP000292580"/>
    </source>
</evidence>
<dbReference type="AlphaFoldDB" id="A0A483CWC0"/>
<name>A0A483CWC0_9EURY</name>